<dbReference type="AlphaFoldDB" id="X1CZM4"/>
<proteinExistence type="predicted"/>
<accession>X1CZM4</accession>
<name>X1CZM4_9ZZZZ</name>
<protein>
    <submittedName>
        <fullName evidence="1">Uncharacterized protein</fullName>
    </submittedName>
</protein>
<evidence type="ECO:0000313" key="1">
    <source>
        <dbReference type="EMBL" id="GAG98342.1"/>
    </source>
</evidence>
<comment type="caution">
    <text evidence="1">The sequence shown here is derived from an EMBL/GenBank/DDBJ whole genome shotgun (WGS) entry which is preliminary data.</text>
</comment>
<feature type="non-terminal residue" evidence="1">
    <location>
        <position position="161"/>
    </location>
</feature>
<reference evidence="1" key="1">
    <citation type="journal article" date="2014" name="Front. Microbiol.">
        <title>High frequency of phylogenetically diverse reductive dehalogenase-homologous genes in deep subseafloor sedimentary metagenomes.</title>
        <authorList>
            <person name="Kawai M."/>
            <person name="Futagami T."/>
            <person name="Toyoda A."/>
            <person name="Takaki Y."/>
            <person name="Nishi S."/>
            <person name="Hori S."/>
            <person name="Arai W."/>
            <person name="Tsubouchi T."/>
            <person name="Morono Y."/>
            <person name="Uchiyama I."/>
            <person name="Ito T."/>
            <person name="Fujiyama A."/>
            <person name="Inagaki F."/>
            <person name="Takami H."/>
        </authorList>
    </citation>
    <scope>NUCLEOTIDE SEQUENCE</scope>
    <source>
        <strain evidence="1">Expedition CK06-06</strain>
    </source>
</reference>
<dbReference type="EMBL" id="BART01021279">
    <property type="protein sequence ID" value="GAG98342.1"/>
    <property type="molecule type" value="Genomic_DNA"/>
</dbReference>
<sequence>MLYPDKALPSFLEKNLIPQSLINDSPLLQSELKSGRKEIIEQDIDGQVHFSGAFTNVADLRRSIERAGDISKGNELEWCMLFEAVFKHQEFTGRSSTMYKYEGLGCIYWHMVSKLLLAVSEFVDDARQVGAEESVLERLVAHFYNIRGGLGLYKSPTEYGA</sequence>
<organism evidence="1">
    <name type="scientific">marine sediment metagenome</name>
    <dbReference type="NCBI Taxonomy" id="412755"/>
    <lineage>
        <taxon>unclassified sequences</taxon>
        <taxon>metagenomes</taxon>
        <taxon>ecological metagenomes</taxon>
    </lineage>
</organism>
<gene>
    <name evidence="1" type="ORF">S01H4_39310</name>
</gene>